<keyword evidence="2" id="KW-1185">Reference proteome</keyword>
<dbReference type="Proteomes" id="UP000019140">
    <property type="component" value="Unassembled WGS sequence"/>
</dbReference>
<evidence type="ECO:0000313" key="1">
    <source>
        <dbReference type="EMBL" id="ETX06596.1"/>
    </source>
</evidence>
<accession>W4M9J0</accession>
<evidence type="ECO:0000313" key="2">
    <source>
        <dbReference type="Proteomes" id="UP000019140"/>
    </source>
</evidence>
<sequence length="51" mass="5560">MQNGATQAKLLEQLRPYQRTRQGADGLDMDGLDMDGLDMDGLDMDGKMVSG</sequence>
<dbReference type="EMBL" id="AZHX01000657">
    <property type="protein sequence ID" value="ETX06596.1"/>
    <property type="molecule type" value="Genomic_DNA"/>
</dbReference>
<name>W4M9J0_9BACT</name>
<gene>
    <name evidence="1" type="ORF">ETSY2_16205</name>
</gene>
<protein>
    <submittedName>
        <fullName evidence="1">Uncharacterized protein</fullName>
    </submittedName>
</protein>
<comment type="caution">
    <text evidence="1">The sequence shown here is derived from an EMBL/GenBank/DDBJ whole genome shotgun (WGS) entry which is preliminary data.</text>
</comment>
<organism evidence="1 2">
    <name type="scientific">Candidatus Entotheonella gemina</name>
    <dbReference type="NCBI Taxonomy" id="1429439"/>
    <lineage>
        <taxon>Bacteria</taxon>
        <taxon>Pseudomonadati</taxon>
        <taxon>Nitrospinota/Tectimicrobiota group</taxon>
        <taxon>Candidatus Tectimicrobiota</taxon>
        <taxon>Candidatus Entotheonellia</taxon>
        <taxon>Candidatus Entotheonellales</taxon>
        <taxon>Candidatus Entotheonellaceae</taxon>
        <taxon>Candidatus Entotheonella</taxon>
    </lineage>
</organism>
<reference evidence="1 2" key="1">
    <citation type="journal article" date="2014" name="Nature">
        <title>An environmental bacterial taxon with a large and distinct metabolic repertoire.</title>
        <authorList>
            <person name="Wilson M.C."/>
            <person name="Mori T."/>
            <person name="Ruckert C."/>
            <person name="Uria A.R."/>
            <person name="Helf M.J."/>
            <person name="Takada K."/>
            <person name="Gernert C."/>
            <person name="Steffens U.A."/>
            <person name="Heycke N."/>
            <person name="Schmitt S."/>
            <person name="Rinke C."/>
            <person name="Helfrich E.J."/>
            <person name="Brachmann A.O."/>
            <person name="Gurgui C."/>
            <person name="Wakimoto T."/>
            <person name="Kracht M."/>
            <person name="Crusemann M."/>
            <person name="Hentschel U."/>
            <person name="Abe I."/>
            <person name="Matsunaga S."/>
            <person name="Kalinowski J."/>
            <person name="Takeyama H."/>
            <person name="Piel J."/>
        </authorList>
    </citation>
    <scope>NUCLEOTIDE SEQUENCE [LARGE SCALE GENOMIC DNA]</scope>
    <source>
        <strain evidence="2">TSY2</strain>
    </source>
</reference>
<proteinExistence type="predicted"/>
<dbReference type="HOGENOM" id="CLU_3096843_0_0_7"/>
<dbReference type="AlphaFoldDB" id="W4M9J0"/>